<dbReference type="GO" id="GO:0005739">
    <property type="term" value="C:mitochondrion"/>
    <property type="evidence" value="ECO:0007669"/>
    <property type="project" value="TreeGrafter"/>
</dbReference>
<organism evidence="3 4">
    <name type="scientific">Friedmanniomyces simplex</name>
    <dbReference type="NCBI Taxonomy" id="329884"/>
    <lineage>
        <taxon>Eukaryota</taxon>
        <taxon>Fungi</taxon>
        <taxon>Dikarya</taxon>
        <taxon>Ascomycota</taxon>
        <taxon>Pezizomycotina</taxon>
        <taxon>Dothideomycetes</taxon>
        <taxon>Dothideomycetidae</taxon>
        <taxon>Mycosphaerellales</taxon>
        <taxon>Teratosphaeriaceae</taxon>
        <taxon>Friedmanniomyces</taxon>
    </lineage>
</organism>
<dbReference type="GO" id="GO:0032065">
    <property type="term" value="P:maintenance of protein location in cell cortex"/>
    <property type="evidence" value="ECO:0007669"/>
    <property type="project" value="InterPro"/>
</dbReference>
<evidence type="ECO:0000259" key="2">
    <source>
        <dbReference type="Pfam" id="PF12814"/>
    </source>
</evidence>
<evidence type="ECO:0000313" key="3">
    <source>
        <dbReference type="EMBL" id="TKA66296.1"/>
    </source>
</evidence>
<name>A0A4U0WUE0_9PEZI</name>
<dbReference type="Pfam" id="PF12814">
    <property type="entry name" value="Mcp5_PH"/>
    <property type="match status" value="1"/>
</dbReference>
<dbReference type="STRING" id="329884.A0A4U0WUE0"/>
<feature type="compositionally biased region" description="Polar residues" evidence="1">
    <location>
        <begin position="16"/>
        <end position="28"/>
    </location>
</feature>
<gene>
    <name evidence="3" type="ORF">B0A55_10890</name>
</gene>
<evidence type="ECO:0000256" key="1">
    <source>
        <dbReference type="SAM" id="MobiDB-lite"/>
    </source>
</evidence>
<proteinExistence type="predicted"/>
<protein>
    <recommendedName>
        <fullName evidence="2">Pleckstrin homology domain-containing protein</fullName>
    </recommendedName>
</protein>
<dbReference type="GO" id="GO:0005543">
    <property type="term" value="F:phospholipid binding"/>
    <property type="evidence" value="ECO:0007669"/>
    <property type="project" value="InterPro"/>
</dbReference>
<feature type="compositionally biased region" description="Pro residues" evidence="1">
    <location>
        <begin position="192"/>
        <end position="203"/>
    </location>
</feature>
<feature type="non-terminal residue" evidence="3">
    <location>
        <position position="1"/>
    </location>
</feature>
<feature type="region of interest" description="Disordered" evidence="1">
    <location>
        <begin position="1"/>
        <end position="28"/>
    </location>
</feature>
<dbReference type="EMBL" id="NAJQ01000656">
    <property type="protein sequence ID" value="TKA66296.1"/>
    <property type="molecule type" value="Genomic_DNA"/>
</dbReference>
<keyword evidence="4" id="KW-1185">Reference proteome</keyword>
<dbReference type="SUPFAM" id="SSF50729">
    <property type="entry name" value="PH domain-like"/>
    <property type="match status" value="1"/>
</dbReference>
<feature type="region of interest" description="Disordered" evidence="1">
    <location>
        <begin position="188"/>
        <end position="341"/>
    </location>
</feature>
<feature type="compositionally biased region" description="Pro residues" evidence="1">
    <location>
        <begin position="370"/>
        <end position="382"/>
    </location>
</feature>
<sequence length="430" mass="47012">HQSFDLVKGSVDLSKRPSTAATQDPQTSEETNLIDAIAATMVGEWMWKYVRKRKSFGIAEDTTNDFPHESVNGAVSITGHGTRHKRWVWLSPYERTIMWDNKQPTSGSALMGKKGRKLTIQSVLDVQDNTALPKGGELSSAFNRSILILTPQRALKFTTISHTRHELWMNALSFLAQSGRLPAQFPAVPTAPSRPTPPIPPQEPMSIKRQRSPSFGRATIRDSVRLAKGRRPDTQRSVTQPTGMGSELYIDGEPRDSADAGADFPSIPRLYITTSRHQRKRSNTSPRLPAPLHTLRSMSSSAIPSSAASSRLHPLSTTGSSAARTSSSKSGSRQDSINSPVRPNFFEAVGTVRMEAFVDPNVRDGVLYVPAPPPPPPPPPPASTASSSAQGQGQGHWRRRGDSNLSQSTVDKRRAGYVFDENGMDPFKGF</sequence>
<dbReference type="PANTHER" id="PTHR28190:SF2">
    <property type="entry name" value="MIGRATION PROTEIN, PUTATIVE (AFU_ORTHOLOGUE AFUA_2G07730)-RELATED"/>
    <property type="match status" value="1"/>
</dbReference>
<accession>A0A4U0WUE0</accession>
<feature type="compositionally biased region" description="Low complexity" evidence="1">
    <location>
        <begin position="297"/>
        <end position="333"/>
    </location>
</feature>
<comment type="caution">
    <text evidence="3">The sequence shown here is derived from an EMBL/GenBank/DDBJ whole genome shotgun (WGS) entry which is preliminary data.</text>
</comment>
<evidence type="ECO:0000313" key="4">
    <source>
        <dbReference type="Proteomes" id="UP000309340"/>
    </source>
</evidence>
<feature type="region of interest" description="Disordered" evidence="1">
    <location>
        <begin position="367"/>
        <end position="430"/>
    </location>
</feature>
<dbReference type="GO" id="GO:0015631">
    <property type="term" value="F:tubulin binding"/>
    <property type="evidence" value="ECO:0007669"/>
    <property type="project" value="TreeGrafter"/>
</dbReference>
<feature type="domain" description="Pleckstrin homology" evidence="2">
    <location>
        <begin position="33"/>
        <end position="177"/>
    </location>
</feature>
<dbReference type="InterPro" id="IPR024774">
    <property type="entry name" value="PH_dom-Mcp5-type"/>
</dbReference>
<dbReference type="PANTHER" id="PTHR28190">
    <property type="entry name" value="NUCLEAR MIGRATION PROTEIN NUM1"/>
    <property type="match status" value="1"/>
</dbReference>
<dbReference type="AlphaFoldDB" id="A0A4U0WUE0"/>
<dbReference type="Proteomes" id="UP000309340">
    <property type="component" value="Unassembled WGS sequence"/>
</dbReference>
<reference evidence="3 4" key="1">
    <citation type="submission" date="2017-03" db="EMBL/GenBank/DDBJ databases">
        <title>Genomes of endolithic fungi from Antarctica.</title>
        <authorList>
            <person name="Coleine C."/>
            <person name="Masonjones S."/>
            <person name="Stajich J.E."/>
        </authorList>
    </citation>
    <scope>NUCLEOTIDE SEQUENCE [LARGE SCALE GENOMIC DNA]</scope>
    <source>
        <strain evidence="3 4">CCFEE 5184</strain>
    </source>
</reference>
<dbReference type="GO" id="GO:0005938">
    <property type="term" value="C:cell cortex"/>
    <property type="evidence" value="ECO:0007669"/>
    <property type="project" value="InterPro"/>
</dbReference>
<dbReference type="GO" id="GO:0000226">
    <property type="term" value="P:microtubule cytoskeleton organization"/>
    <property type="evidence" value="ECO:0007669"/>
    <property type="project" value="TreeGrafter"/>
</dbReference>
<feature type="compositionally biased region" description="Basic and acidic residues" evidence="1">
    <location>
        <begin position="219"/>
        <end position="234"/>
    </location>
</feature>
<dbReference type="InterPro" id="IPR053005">
    <property type="entry name" value="Nuclear_Pos-Cytoskel_Interact"/>
</dbReference>
<dbReference type="OrthoDB" id="2149224at2759"/>